<dbReference type="GO" id="GO:0036064">
    <property type="term" value="C:ciliary basal body"/>
    <property type="evidence" value="ECO:0007669"/>
    <property type="project" value="TreeGrafter"/>
</dbReference>
<evidence type="ECO:0000313" key="4">
    <source>
        <dbReference type="EMBL" id="TGZ44706.1"/>
    </source>
</evidence>
<dbReference type="Pfam" id="PF14931">
    <property type="entry name" value="IFT20"/>
    <property type="match status" value="1"/>
</dbReference>
<accession>A0A4S2K830</accession>
<evidence type="ECO:0000256" key="1">
    <source>
        <dbReference type="ARBA" id="ARBA00004138"/>
    </source>
</evidence>
<dbReference type="InterPro" id="IPR028172">
    <property type="entry name" value="FT20"/>
</dbReference>
<evidence type="ECO:0008006" key="6">
    <source>
        <dbReference type="Google" id="ProtNLM"/>
    </source>
</evidence>
<gene>
    <name evidence="4" type="ORF">DBV15_08368</name>
</gene>
<protein>
    <recommendedName>
        <fullName evidence="6">Intraflagellar transport protein 20-like protein</fullName>
    </recommendedName>
</protein>
<dbReference type="InterPro" id="IPR037185">
    <property type="entry name" value="EmrE-like"/>
</dbReference>
<keyword evidence="5" id="KW-1185">Reference proteome</keyword>
<dbReference type="PANTHER" id="PTHR31978">
    <property type="entry name" value="INTRAFLAGELLAR TRANSPORT PROTEIN 20 HOMOLOG"/>
    <property type="match status" value="1"/>
</dbReference>
<dbReference type="Gene3D" id="1.10.3730.20">
    <property type="match status" value="1"/>
</dbReference>
<dbReference type="Proteomes" id="UP000310200">
    <property type="component" value="Unassembled WGS sequence"/>
</dbReference>
<dbReference type="Pfam" id="PF10639">
    <property type="entry name" value="TMEM234"/>
    <property type="match status" value="1"/>
</dbReference>
<comment type="subcellular location">
    <subcellularLocation>
        <location evidence="1">Cell projection</location>
        <location evidence="1">Cilium</location>
    </subcellularLocation>
</comment>
<dbReference type="GO" id="GO:0060271">
    <property type="term" value="P:cilium assembly"/>
    <property type="evidence" value="ECO:0007669"/>
    <property type="project" value="TreeGrafter"/>
</dbReference>
<dbReference type="GO" id="GO:0005737">
    <property type="term" value="C:cytoplasm"/>
    <property type="evidence" value="ECO:0007669"/>
    <property type="project" value="TreeGrafter"/>
</dbReference>
<comment type="caution">
    <text evidence="4">The sequence shown here is derived from an EMBL/GenBank/DDBJ whole genome shotgun (WGS) entry which is preliminary data.</text>
</comment>
<dbReference type="PANTHER" id="PTHR31978:SF1">
    <property type="entry name" value="INTRAFLAGELLAR TRANSPORT PROTEIN 20 HOMOLOG"/>
    <property type="match status" value="1"/>
</dbReference>
<evidence type="ECO:0000256" key="3">
    <source>
        <dbReference type="ARBA" id="ARBA00023273"/>
    </source>
</evidence>
<reference evidence="4 5" key="1">
    <citation type="journal article" date="2019" name="Philos. Trans. R. Soc. Lond., B, Biol. Sci.">
        <title>Ant behaviour and brain gene expression of defending hosts depend on the ecological success of the intruding social parasite.</title>
        <authorList>
            <person name="Kaur R."/>
            <person name="Stoldt M."/>
            <person name="Jongepier E."/>
            <person name="Feldmeyer B."/>
            <person name="Menzel F."/>
            <person name="Bornberg-Bauer E."/>
            <person name="Foitzik S."/>
        </authorList>
    </citation>
    <scope>NUCLEOTIDE SEQUENCE [LARGE SCALE GENOMIC DNA]</scope>
    <source>
        <tissue evidence="4">Whole body</tissue>
    </source>
</reference>
<feature type="non-terminal residue" evidence="4">
    <location>
        <position position="340"/>
    </location>
</feature>
<sequence length="340" mass="38436">MADSLTKYGVYIDDLSKIRVLEPEAANQTNKLKEECQSFVSKITEFEKNSDEFVRILDNLAKEVEREKMKTIGARNLLRSVAKQREAQKQQMQALILEKSVELERLRVQYDSLKKIELEQLETIEHLSITDENGDSVIYLCLVAILWGVTNPFMKKGALGLEDVKATSFYGQFVKEIAFLITNLKYLLPFLVNQCGSVLYFLTLQSTDLSLAVPVSNSLTFVFTAITGWFLGEEKVHRNTYLGMMLILCGTTLCCWDKVNKTVELLALINGRPIQARDFLLFSLNHPALLFGSRGTDVDLFNSVLEPMPRDLVASDSVETVLSTFCLSFGFSVLRLINKT</sequence>
<dbReference type="GO" id="GO:0061512">
    <property type="term" value="P:protein localization to cilium"/>
    <property type="evidence" value="ECO:0007669"/>
    <property type="project" value="TreeGrafter"/>
</dbReference>
<name>A0A4S2K830_9HYME</name>
<dbReference type="GO" id="GO:0097730">
    <property type="term" value="C:non-motile cilium"/>
    <property type="evidence" value="ECO:0007669"/>
    <property type="project" value="TreeGrafter"/>
</dbReference>
<dbReference type="GO" id="GO:0030990">
    <property type="term" value="C:intraciliary transport particle"/>
    <property type="evidence" value="ECO:0007669"/>
    <property type="project" value="TreeGrafter"/>
</dbReference>
<evidence type="ECO:0000256" key="2">
    <source>
        <dbReference type="ARBA" id="ARBA00023054"/>
    </source>
</evidence>
<keyword evidence="2" id="KW-0175">Coiled coil</keyword>
<dbReference type="EMBL" id="QBLH01003157">
    <property type="protein sequence ID" value="TGZ44706.1"/>
    <property type="molecule type" value="Genomic_DNA"/>
</dbReference>
<dbReference type="InterPro" id="IPR018908">
    <property type="entry name" value="TMEM234"/>
</dbReference>
<dbReference type="GO" id="GO:0005813">
    <property type="term" value="C:centrosome"/>
    <property type="evidence" value="ECO:0007669"/>
    <property type="project" value="TreeGrafter"/>
</dbReference>
<dbReference type="GO" id="GO:0097546">
    <property type="term" value="C:ciliary base"/>
    <property type="evidence" value="ECO:0007669"/>
    <property type="project" value="TreeGrafter"/>
</dbReference>
<dbReference type="SUPFAM" id="SSF103481">
    <property type="entry name" value="Multidrug resistance efflux transporter EmrE"/>
    <property type="match status" value="1"/>
</dbReference>
<proteinExistence type="predicted"/>
<evidence type="ECO:0000313" key="5">
    <source>
        <dbReference type="Proteomes" id="UP000310200"/>
    </source>
</evidence>
<organism evidence="4 5">
    <name type="scientific">Temnothorax longispinosus</name>
    <dbReference type="NCBI Taxonomy" id="300112"/>
    <lineage>
        <taxon>Eukaryota</taxon>
        <taxon>Metazoa</taxon>
        <taxon>Ecdysozoa</taxon>
        <taxon>Arthropoda</taxon>
        <taxon>Hexapoda</taxon>
        <taxon>Insecta</taxon>
        <taxon>Pterygota</taxon>
        <taxon>Neoptera</taxon>
        <taxon>Endopterygota</taxon>
        <taxon>Hymenoptera</taxon>
        <taxon>Apocrita</taxon>
        <taxon>Aculeata</taxon>
        <taxon>Formicoidea</taxon>
        <taxon>Formicidae</taxon>
        <taxon>Myrmicinae</taxon>
        <taxon>Temnothorax</taxon>
    </lineage>
</organism>
<dbReference type="STRING" id="300112.A0A4S2K830"/>
<dbReference type="AlphaFoldDB" id="A0A4S2K830"/>
<keyword evidence="3" id="KW-0966">Cell projection</keyword>